<keyword evidence="2" id="KW-0472">Membrane</keyword>
<feature type="region of interest" description="Disordered" evidence="1">
    <location>
        <begin position="66"/>
        <end position="92"/>
    </location>
</feature>
<dbReference type="OrthoDB" id="2379281at2759"/>
<dbReference type="VEuPathDB" id="FungiDB:RhiirA1_492025"/>
<dbReference type="Proteomes" id="UP000684084">
    <property type="component" value="Unassembled WGS sequence"/>
</dbReference>
<dbReference type="EMBL" id="CAGKOT010000027">
    <property type="protein sequence ID" value="CAB5370095.1"/>
    <property type="molecule type" value="Genomic_DNA"/>
</dbReference>
<name>A0A2I1FG66_9GLOM</name>
<dbReference type="VEuPathDB" id="FungiDB:FUN_022499"/>
<dbReference type="VEuPathDB" id="FungiDB:RhiirFUN_012252"/>
<evidence type="ECO:0000313" key="3">
    <source>
        <dbReference type="EMBL" id="CAB5370095.1"/>
    </source>
</evidence>
<evidence type="ECO:0000313" key="4">
    <source>
        <dbReference type="Proteomes" id="UP000684084"/>
    </source>
</evidence>
<comment type="caution">
    <text evidence="3">The sequence shown here is derived from an EMBL/GenBank/DDBJ whole genome shotgun (WGS) entry which is preliminary data.</text>
</comment>
<feature type="compositionally biased region" description="Polar residues" evidence="1">
    <location>
        <begin position="68"/>
        <end position="84"/>
    </location>
</feature>
<proteinExistence type="predicted"/>
<evidence type="ECO:0000256" key="2">
    <source>
        <dbReference type="SAM" id="Phobius"/>
    </source>
</evidence>
<sequence>MTNVYTLKNINNKDNDSFKGVGQRLGGTYEQEFKEKLYSAIKSKAEINDLSEKLVDKYNEREKEFENKASQLNASSTKVRSQLISERKSHSESQRELEVKYTAKIQSLKSEIKTLKRKATLAQKASSADKVQILSLETKIRELEGKLEDIDLERTYHDLDVTGGKPPQISSSEIESLRLELERAKEDHNSKEYTIKCMEKGIEATHEITSWEIDALYSARSNLMEENRSLRDQLELKENNEISPPPPPMNDSSQIISAGGAEMVSSAQSIPLLLAIPIVADSLMSPMLIYSILTLLLIAIIWLVIGKKIWNMWSAKPKESDRYFTYKKYRNRPDIYHLKS</sequence>
<organism evidence="3 4">
    <name type="scientific">Rhizophagus irregularis</name>
    <dbReference type="NCBI Taxonomy" id="588596"/>
    <lineage>
        <taxon>Eukaryota</taxon>
        <taxon>Fungi</taxon>
        <taxon>Fungi incertae sedis</taxon>
        <taxon>Mucoromycota</taxon>
        <taxon>Glomeromycotina</taxon>
        <taxon>Glomeromycetes</taxon>
        <taxon>Glomerales</taxon>
        <taxon>Glomeraceae</taxon>
        <taxon>Rhizophagus</taxon>
    </lineage>
</organism>
<dbReference type="AlphaFoldDB" id="A0A2I1FG66"/>
<gene>
    <name evidence="3" type="ORF">CHRIB12_LOCUS12511</name>
</gene>
<feature type="transmembrane region" description="Helical" evidence="2">
    <location>
        <begin position="287"/>
        <end position="305"/>
    </location>
</feature>
<accession>A0A2I1FG66</accession>
<keyword evidence="2" id="KW-1133">Transmembrane helix</keyword>
<evidence type="ECO:0000256" key="1">
    <source>
        <dbReference type="SAM" id="MobiDB-lite"/>
    </source>
</evidence>
<protein>
    <submittedName>
        <fullName evidence="3">Uncharacterized protein</fullName>
    </submittedName>
</protein>
<keyword evidence="2" id="KW-0812">Transmembrane</keyword>
<reference evidence="3" key="1">
    <citation type="submission" date="2020-05" db="EMBL/GenBank/DDBJ databases">
        <authorList>
            <person name="Rincon C."/>
            <person name="Sanders R I."/>
            <person name="Robbins C."/>
            <person name="Chaturvedi A."/>
        </authorList>
    </citation>
    <scope>NUCLEOTIDE SEQUENCE</scope>
    <source>
        <strain evidence="3">CHB12</strain>
    </source>
</reference>